<name>A0ABW2AA78_9GAMM</name>
<comment type="caution">
    <text evidence="2">The sequence shown here is derived from an EMBL/GenBank/DDBJ whole genome shotgun (WGS) entry which is preliminary data.</text>
</comment>
<dbReference type="InterPro" id="IPR036107">
    <property type="entry name" value="CsrA_sf"/>
</dbReference>
<evidence type="ECO:0000313" key="1">
    <source>
        <dbReference type="EMBL" id="MFC6674007.1"/>
    </source>
</evidence>
<gene>
    <name evidence="1" type="ORF">ACFQDL_30890</name>
    <name evidence="2" type="ORF">ACFQDL_32635</name>
</gene>
<reference evidence="3" key="2">
    <citation type="journal article" date="2019" name="Int. J. Syst. Evol. Microbiol.">
        <title>The Global Catalogue of Microorganisms (GCM) 10K type strain sequencing project: providing services to taxonomists for standard genome sequencing and annotation.</title>
        <authorList>
            <consortium name="The Broad Institute Genomics Platform"/>
            <consortium name="The Broad Institute Genome Sequencing Center for Infectious Disease"/>
            <person name="Wu L."/>
            <person name="Ma J."/>
        </authorList>
    </citation>
    <scope>NUCLEOTIDE SEQUENCE [LARGE SCALE GENOMIC DNA]</scope>
    <source>
        <strain evidence="3">NBRC 111756</strain>
    </source>
</reference>
<evidence type="ECO:0000313" key="3">
    <source>
        <dbReference type="Proteomes" id="UP001596422"/>
    </source>
</evidence>
<reference evidence="2" key="1">
    <citation type="journal article" date="2014" name="Int. J. Syst. Evol. Microbiol.">
        <title>Complete genome of a new Firmicutes species belonging to the dominant human colonic microbiota ('Ruminococcus bicirculans') reveals two chromosomes and a selective capacity to utilize plant glucans.</title>
        <authorList>
            <consortium name="NISC Comparative Sequencing Program"/>
            <person name="Wegmann U."/>
            <person name="Louis P."/>
            <person name="Goesmann A."/>
            <person name="Henrissat B."/>
            <person name="Duncan S.H."/>
            <person name="Flint H.J."/>
        </authorList>
    </citation>
    <scope>NUCLEOTIDE SEQUENCE</scope>
    <source>
        <strain evidence="2">NBRC 111756</strain>
    </source>
</reference>
<proteinExistence type="predicted"/>
<sequence length="123" mass="14289">MSQNDNNWRLRLSRRPGESFLIDQGNHGRIWMLIRSSVDKVCHVTLFFPDGRVQEYHLNKSGNRNIEVSEQVSVYAETFRGTQVTFAFRSDKDIRIVRSELLSKEEIEQFAPLDVPAPLLDQP</sequence>
<dbReference type="EMBL" id="JBHSWE010000002">
    <property type="protein sequence ID" value="MFC6674007.1"/>
    <property type="molecule type" value="Genomic_DNA"/>
</dbReference>
<keyword evidence="3" id="KW-1185">Reference proteome</keyword>
<dbReference type="Proteomes" id="UP001596422">
    <property type="component" value="Unassembled WGS sequence"/>
</dbReference>
<dbReference type="EMBL" id="JBHSWE010000002">
    <property type="protein sequence ID" value="MFC6674340.1"/>
    <property type="molecule type" value="Genomic_DNA"/>
</dbReference>
<reference evidence="2" key="3">
    <citation type="submission" date="2024-09" db="EMBL/GenBank/DDBJ databases">
        <authorList>
            <person name="Sun Q."/>
            <person name="Mori K."/>
        </authorList>
    </citation>
    <scope>NUCLEOTIDE SEQUENCE</scope>
    <source>
        <strain evidence="2">NBRC 111756</strain>
    </source>
</reference>
<organism evidence="2 3">
    <name type="scientific">Marinobacterium aestuariivivens</name>
    <dbReference type="NCBI Taxonomy" id="1698799"/>
    <lineage>
        <taxon>Bacteria</taxon>
        <taxon>Pseudomonadati</taxon>
        <taxon>Pseudomonadota</taxon>
        <taxon>Gammaproteobacteria</taxon>
        <taxon>Oceanospirillales</taxon>
        <taxon>Oceanospirillaceae</taxon>
        <taxon>Marinobacterium</taxon>
    </lineage>
</organism>
<dbReference type="Gene3D" id="2.60.40.4380">
    <property type="entry name" value="Translational regulator CsrA"/>
    <property type="match status" value="1"/>
</dbReference>
<evidence type="ECO:0000313" key="2">
    <source>
        <dbReference type="EMBL" id="MFC6674340.1"/>
    </source>
</evidence>
<accession>A0ABW2AA78</accession>
<protein>
    <submittedName>
        <fullName evidence="2">Uncharacterized protein</fullName>
    </submittedName>
</protein>